<dbReference type="AlphaFoldDB" id="A0A8J3W6U7"/>
<keyword evidence="2" id="KW-0472">Membrane</keyword>
<keyword evidence="2" id="KW-0812">Transmembrane</keyword>
<keyword evidence="2" id="KW-1133">Transmembrane helix</keyword>
<accession>A0A8J3W6U7</accession>
<feature type="transmembrane region" description="Helical" evidence="2">
    <location>
        <begin position="6"/>
        <end position="30"/>
    </location>
</feature>
<evidence type="ECO:0000313" key="3">
    <source>
        <dbReference type="EMBL" id="GIH78904.1"/>
    </source>
</evidence>
<dbReference type="Proteomes" id="UP000616724">
    <property type="component" value="Unassembled WGS sequence"/>
</dbReference>
<evidence type="ECO:0000256" key="1">
    <source>
        <dbReference type="SAM" id="MobiDB-lite"/>
    </source>
</evidence>
<dbReference type="RefSeq" id="WP_203893386.1">
    <property type="nucleotide sequence ID" value="NZ_BOOH01000044.1"/>
</dbReference>
<feature type="region of interest" description="Disordered" evidence="1">
    <location>
        <begin position="38"/>
        <end position="71"/>
    </location>
</feature>
<feature type="compositionally biased region" description="Gly residues" evidence="1">
    <location>
        <begin position="61"/>
        <end position="71"/>
    </location>
</feature>
<dbReference type="EMBL" id="BOOH01000044">
    <property type="protein sequence ID" value="GIH78904.1"/>
    <property type="molecule type" value="Genomic_DNA"/>
</dbReference>
<protein>
    <submittedName>
        <fullName evidence="3">Uncharacterized protein</fullName>
    </submittedName>
</protein>
<organism evidence="3 4">
    <name type="scientific">Planobispora longispora</name>
    <dbReference type="NCBI Taxonomy" id="28887"/>
    <lineage>
        <taxon>Bacteria</taxon>
        <taxon>Bacillati</taxon>
        <taxon>Actinomycetota</taxon>
        <taxon>Actinomycetes</taxon>
        <taxon>Streptosporangiales</taxon>
        <taxon>Streptosporangiaceae</taxon>
        <taxon>Planobispora</taxon>
    </lineage>
</organism>
<gene>
    <name evidence="3" type="ORF">Plo01_53330</name>
</gene>
<keyword evidence="4" id="KW-1185">Reference proteome</keyword>
<reference evidence="3 4" key="1">
    <citation type="submission" date="2021-01" db="EMBL/GenBank/DDBJ databases">
        <title>Whole genome shotgun sequence of Planobispora longispora NBRC 13918.</title>
        <authorList>
            <person name="Komaki H."/>
            <person name="Tamura T."/>
        </authorList>
    </citation>
    <scope>NUCLEOTIDE SEQUENCE [LARGE SCALE GENOMIC DNA]</scope>
    <source>
        <strain evidence="3 4">NBRC 13918</strain>
    </source>
</reference>
<evidence type="ECO:0000313" key="4">
    <source>
        <dbReference type="Proteomes" id="UP000616724"/>
    </source>
</evidence>
<evidence type="ECO:0000256" key="2">
    <source>
        <dbReference type="SAM" id="Phobius"/>
    </source>
</evidence>
<comment type="caution">
    <text evidence="3">The sequence shown here is derived from an EMBL/GenBank/DDBJ whole genome shotgun (WGS) entry which is preliminary data.</text>
</comment>
<proteinExistence type="predicted"/>
<name>A0A8J3W6U7_9ACTN</name>
<sequence>MPIADLVIVEAFVIAAIIVAVVVGVLFEWLSGREDAHLHSPPHPIGGSTGDTRDSNDGDGDSCGCGDGGDA</sequence>